<evidence type="ECO:0008006" key="3">
    <source>
        <dbReference type="Google" id="ProtNLM"/>
    </source>
</evidence>
<dbReference type="EMBL" id="JANQDX010000008">
    <property type="protein sequence ID" value="KAL0920037.1"/>
    <property type="molecule type" value="Genomic_DNA"/>
</dbReference>
<dbReference type="InterPro" id="IPR036180">
    <property type="entry name" value="Gelsolin-like_dom_sf"/>
</dbReference>
<organism evidence="1 2">
    <name type="scientific">Dendrobium thyrsiflorum</name>
    <name type="common">Pinecone-like raceme dendrobium</name>
    <name type="synonym">Orchid</name>
    <dbReference type="NCBI Taxonomy" id="117978"/>
    <lineage>
        <taxon>Eukaryota</taxon>
        <taxon>Viridiplantae</taxon>
        <taxon>Streptophyta</taxon>
        <taxon>Embryophyta</taxon>
        <taxon>Tracheophyta</taxon>
        <taxon>Spermatophyta</taxon>
        <taxon>Magnoliopsida</taxon>
        <taxon>Liliopsida</taxon>
        <taxon>Asparagales</taxon>
        <taxon>Orchidaceae</taxon>
        <taxon>Epidendroideae</taxon>
        <taxon>Malaxideae</taxon>
        <taxon>Dendrobiinae</taxon>
        <taxon>Dendrobium</taxon>
    </lineage>
</organism>
<dbReference type="CDD" id="cd06222">
    <property type="entry name" value="RNase_H_like"/>
    <property type="match status" value="1"/>
</dbReference>
<reference evidence="1 2" key="1">
    <citation type="journal article" date="2024" name="Plant Biotechnol. J.">
        <title>Dendrobium thyrsiflorum genome and its molecular insights into genes involved in important horticultural traits.</title>
        <authorList>
            <person name="Chen B."/>
            <person name="Wang J.Y."/>
            <person name="Zheng P.J."/>
            <person name="Li K.L."/>
            <person name="Liang Y.M."/>
            <person name="Chen X.F."/>
            <person name="Zhang C."/>
            <person name="Zhao X."/>
            <person name="He X."/>
            <person name="Zhang G.Q."/>
            <person name="Liu Z.J."/>
            <person name="Xu Q."/>
        </authorList>
    </citation>
    <scope>NUCLEOTIDE SEQUENCE [LARGE SCALE GENOMIC DNA]</scope>
    <source>
        <strain evidence="1">GZMU011</strain>
    </source>
</reference>
<evidence type="ECO:0000313" key="1">
    <source>
        <dbReference type="EMBL" id="KAL0920037.1"/>
    </source>
</evidence>
<accession>A0ABD0VBQ5</accession>
<dbReference type="SUPFAM" id="SSF82754">
    <property type="entry name" value="C-terminal, gelsolin-like domain of Sec23/24"/>
    <property type="match status" value="1"/>
</dbReference>
<dbReference type="PANTHER" id="PTHR47723:SF19">
    <property type="entry name" value="POLYNUCLEOTIDYL TRANSFERASE, RIBONUCLEASE H-LIKE SUPERFAMILY PROTEIN"/>
    <property type="match status" value="1"/>
</dbReference>
<comment type="caution">
    <text evidence="1">The sequence shown here is derived from an EMBL/GenBank/DDBJ whole genome shotgun (WGS) entry which is preliminary data.</text>
</comment>
<gene>
    <name evidence="1" type="ORF">M5K25_009143</name>
</gene>
<name>A0ABD0VBQ5_DENTH</name>
<evidence type="ECO:0000313" key="2">
    <source>
        <dbReference type="Proteomes" id="UP001552299"/>
    </source>
</evidence>
<sequence>MAPRIKMVKRVKNILGDFCSGTGLRINYQKSVVLFGKAVKKRKRWSIARLMGLRVVKEMGYLGIKIALRRLDPKYGSDKMFCNLRKGSSNTWKIILSGAKALAPVIKWKVKDGLSIDVFKDIWILDKCLNKWPTFVSVQHNEDMDLGCFIEHGCWNIDKLKMWFGIELVNLICQVKIHSYLPSDKVELISFKPGKSISALIADGLAYQTDRLSCFEWLKKLKMFPHVENFWWRIFHEAIPTLKFLGTDDISWFVAANSISMVSFVGNGMTKSGFWGANQPNRLLIKTWLPPPPDWIKVNVDASLLLSYEATVGGVFRDCKGRFLLDFGVKGLHYDVSRLEFLAIKYLGMILQDRMLHYEGIIIENDNANVINFLRRLNKHPAKSLISIEFEGVDFLKDFKHVIVNYARFLLAKLNPSATYNSAHELAPGSDVIFTDDVSFQVFCEHLQKLAVQS</sequence>
<dbReference type="InterPro" id="IPR044730">
    <property type="entry name" value="RNase_H-like_dom_plant"/>
</dbReference>
<dbReference type="InterPro" id="IPR053151">
    <property type="entry name" value="RNase_H-like"/>
</dbReference>
<keyword evidence="2" id="KW-1185">Reference proteome</keyword>
<protein>
    <recommendedName>
        <fullName evidence="3">RNase H type-1 domain-containing protein</fullName>
    </recommendedName>
</protein>
<dbReference type="Proteomes" id="UP001552299">
    <property type="component" value="Unassembled WGS sequence"/>
</dbReference>
<dbReference type="PANTHER" id="PTHR47723">
    <property type="entry name" value="OS05G0353850 PROTEIN"/>
    <property type="match status" value="1"/>
</dbReference>
<dbReference type="Gene3D" id="1.20.120.730">
    <property type="entry name" value="Sec23/Sec24 helical domain"/>
    <property type="match status" value="1"/>
</dbReference>
<dbReference type="AlphaFoldDB" id="A0ABD0VBQ5"/>
<proteinExistence type="predicted"/>